<sequence length="106" mass="12179">MMKTVLAAEWNILILKVDPWHIFSNVLKQHIPGRHFTLHTSQRDGFCHLQSVHEEVNVGLSTKATVGRKVADNKTILTMNLTFIKRKPLRVVSYEKAKMIELCIIT</sequence>
<accession>A0A8T0I175</accession>
<comment type="caution">
    <text evidence="1">The sequence shown here is derived from an EMBL/GenBank/DDBJ whole genome shotgun (WGS) entry which is preliminary data.</text>
</comment>
<keyword evidence="2" id="KW-1185">Reference proteome</keyword>
<reference evidence="1" key="1">
    <citation type="submission" date="2020-06" db="EMBL/GenBank/DDBJ databases">
        <title>WGS assembly of Ceratodon purpureus strain R40.</title>
        <authorList>
            <person name="Carey S.B."/>
            <person name="Jenkins J."/>
            <person name="Shu S."/>
            <person name="Lovell J.T."/>
            <person name="Sreedasyam A."/>
            <person name="Maumus F."/>
            <person name="Tiley G.P."/>
            <person name="Fernandez-Pozo N."/>
            <person name="Barry K."/>
            <person name="Chen C."/>
            <person name="Wang M."/>
            <person name="Lipzen A."/>
            <person name="Daum C."/>
            <person name="Saski C.A."/>
            <person name="Payton A.C."/>
            <person name="Mcbreen J.C."/>
            <person name="Conrad R.E."/>
            <person name="Kollar L.M."/>
            <person name="Olsson S."/>
            <person name="Huttunen S."/>
            <person name="Landis J.B."/>
            <person name="Wickett N.J."/>
            <person name="Johnson M.G."/>
            <person name="Rensing S.A."/>
            <person name="Grimwood J."/>
            <person name="Schmutz J."/>
            <person name="Mcdaniel S.F."/>
        </authorList>
    </citation>
    <scope>NUCLEOTIDE SEQUENCE</scope>
    <source>
        <strain evidence="1">R40</strain>
    </source>
</reference>
<organism evidence="1 2">
    <name type="scientific">Ceratodon purpureus</name>
    <name type="common">Fire moss</name>
    <name type="synonym">Dicranum purpureum</name>
    <dbReference type="NCBI Taxonomy" id="3225"/>
    <lineage>
        <taxon>Eukaryota</taxon>
        <taxon>Viridiplantae</taxon>
        <taxon>Streptophyta</taxon>
        <taxon>Embryophyta</taxon>
        <taxon>Bryophyta</taxon>
        <taxon>Bryophytina</taxon>
        <taxon>Bryopsida</taxon>
        <taxon>Dicranidae</taxon>
        <taxon>Pseudoditrichales</taxon>
        <taxon>Ditrichaceae</taxon>
        <taxon>Ceratodon</taxon>
    </lineage>
</organism>
<protein>
    <submittedName>
        <fullName evidence="1">Uncharacterized protein</fullName>
    </submittedName>
</protein>
<gene>
    <name evidence="1" type="ORF">KC19_5G136900</name>
</gene>
<dbReference type="AlphaFoldDB" id="A0A8T0I175"/>
<name>A0A8T0I175_CERPU</name>
<evidence type="ECO:0000313" key="2">
    <source>
        <dbReference type="Proteomes" id="UP000822688"/>
    </source>
</evidence>
<dbReference type="EMBL" id="CM026425">
    <property type="protein sequence ID" value="KAG0577182.1"/>
    <property type="molecule type" value="Genomic_DNA"/>
</dbReference>
<dbReference type="Proteomes" id="UP000822688">
    <property type="component" value="Chromosome 5"/>
</dbReference>
<evidence type="ECO:0000313" key="1">
    <source>
        <dbReference type="EMBL" id="KAG0577182.1"/>
    </source>
</evidence>
<proteinExistence type="predicted"/>